<dbReference type="SUPFAM" id="SSF52467">
    <property type="entry name" value="DHS-like NAD/FAD-binding domain"/>
    <property type="match status" value="1"/>
</dbReference>
<comment type="cofactor">
    <cofactor evidence="7">
        <name>thiamine diphosphate</name>
        <dbReference type="ChEBI" id="CHEBI:58937"/>
    </cofactor>
    <text evidence="7">Binds 1 thiamine pyrophosphate per subunit.</text>
</comment>
<dbReference type="HAMAP" id="MF_01659">
    <property type="entry name" value="MenD"/>
    <property type="match status" value="1"/>
</dbReference>
<dbReference type="InterPro" id="IPR011766">
    <property type="entry name" value="TPP_enzyme_TPP-bd"/>
</dbReference>
<dbReference type="GO" id="GO:0030976">
    <property type="term" value="F:thiamine pyrophosphate binding"/>
    <property type="evidence" value="ECO:0007669"/>
    <property type="project" value="UniProtKB-UniRule"/>
</dbReference>
<dbReference type="SUPFAM" id="SSF52518">
    <property type="entry name" value="Thiamin diphosphate-binding fold (THDP-binding)"/>
    <property type="match status" value="2"/>
</dbReference>
<keyword evidence="5 7" id="KW-0786">Thiamine pyrophosphate</keyword>
<dbReference type="PANTHER" id="PTHR42916:SF1">
    <property type="entry name" value="PROTEIN PHYLLO, CHLOROPLASTIC"/>
    <property type="match status" value="1"/>
</dbReference>
<comment type="caution">
    <text evidence="12">The sequence shown here is derived from an EMBL/GenBank/DDBJ whole genome shotgun (WGS) entry which is preliminary data.</text>
</comment>
<keyword evidence="8" id="KW-0175">Coiled coil</keyword>
<dbReference type="InterPro" id="IPR029035">
    <property type="entry name" value="DHS-like_NAD/FAD-binding_dom"/>
</dbReference>
<comment type="pathway">
    <text evidence="7">Quinol/quinone metabolism; menaquinone biosynthesis.</text>
</comment>
<comment type="catalytic activity">
    <reaction evidence="7">
        <text>isochorismate + 2-oxoglutarate + H(+) = 5-enolpyruvoyl-6-hydroxy-2-succinyl-cyclohex-3-ene-1-carboxylate + CO2</text>
        <dbReference type="Rhea" id="RHEA:25593"/>
        <dbReference type="ChEBI" id="CHEBI:15378"/>
        <dbReference type="ChEBI" id="CHEBI:16526"/>
        <dbReference type="ChEBI" id="CHEBI:16810"/>
        <dbReference type="ChEBI" id="CHEBI:29780"/>
        <dbReference type="ChEBI" id="CHEBI:58818"/>
        <dbReference type="EC" id="2.2.1.9"/>
    </reaction>
</comment>
<dbReference type="CDD" id="cd02009">
    <property type="entry name" value="TPP_SHCHC_synthase"/>
    <property type="match status" value="1"/>
</dbReference>
<dbReference type="PIRSF" id="PIRSF004983">
    <property type="entry name" value="MenD"/>
    <property type="match status" value="1"/>
</dbReference>
<organism evidence="12 13">
    <name type="scientific">Ectobacillus ponti</name>
    <dbReference type="NCBI Taxonomy" id="2961894"/>
    <lineage>
        <taxon>Bacteria</taxon>
        <taxon>Bacillati</taxon>
        <taxon>Bacillota</taxon>
        <taxon>Bacilli</taxon>
        <taxon>Bacillales</taxon>
        <taxon>Bacillaceae</taxon>
        <taxon>Ectobacillus</taxon>
    </lineage>
</organism>
<accession>A0AA42BNE7</accession>
<evidence type="ECO:0000313" key="12">
    <source>
        <dbReference type="EMBL" id="MCP8967587.1"/>
    </source>
</evidence>
<keyword evidence="1 7" id="KW-0474">Menaquinone biosynthesis</keyword>
<dbReference type="EC" id="2.2.1.9" evidence="7"/>
<comment type="similarity">
    <text evidence="7">Belongs to the TPP enzyme family. MenD subfamily.</text>
</comment>
<protein>
    <recommendedName>
        <fullName evidence="7">2-succinyl-5-enolpyruvyl-6-hydroxy-3-cyclohexene-1-carboxylate synthase</fullName>
        <shortName evidence="7">SEPHCHC synthase</shortName>
        <ecNumber evidence="7">2.2.1.9</ecNumber>
    </recommendedName>
    <alternativeName>
        <fullName evidence="7">Menaquinone biosynthesis protein MenD</fullName>
    </alternativeName>
</protein>
<feature type="domain" description="Menaquinone biosynthesis protein MenD middle" evidence="11">
    <location>
        <begin position="225"/>
        <end position="405"/>
    </location>
</feature>
<dbReference type="Gene3D" id="3.40.50.970">
    <property type="match status" value="2"/>
</dbReference>
<dbReference type="GO" id="GO:0070204">
    <property type="term" value="F:2-succinyl-5-enolpyruvyl-6-hydroxy-3-cyclohexene-1-carboxylic-acid synthase activity"/>
    <property type="evidence" value="ECO:0007669"/>
    <property type="project" value="UniProtKB-UniRule"/>
</dbReference>
<dbReference type="Pfam" id="PF02775">
    <property type="entry name" value="TPP_enzyme_C"/>
    <property type="match status" value="1"/>
</dbReference>
<evidence type="ECO:0000256" key="8">
    <source>
        <dbReference type="SAM" id="Coils"/>
    </source>
</evidence>
<reference evidence="12" key="1">
    <citation type="submission" date="2022-07" db="EMBL/GenBank/DDBJ databases">
        <authorList>
            <person name="Li W.-J."/>
            <person name="Deng Q.-Q."/>
        </authorList>
    </citation>
    <scope>NUCLEOTIDE SEQUENCE</scope>
    <source>
        <strain evidence="12">SYSU M60031</strain>
    </source>
</reference>
<dbReference type="InterPro" id="IPR029061">
    <property type="entry name" value="THDP-binding"/>
</dbReference>
<feature type="domain" description="Thiamine pyrophosphate enzyme TPP-binding" evidence="9">
    <location>
        <begin position="434"/>
        <end position="554"/>
    </location>
</feature>
<comment type="function">
    <text evidence="7">Catalyzes the thiamine diphosphate-dependent decarboxylation of 2-oxoglutarate and the subsequent addition of the resulting succinic semialdehyde-thiamine pyrophosphate anion to isochorismate to yield 2-succinyl-5-enolpyruvyl-6-hydroxy-3-cyclohexene-1-carboxylate (SEPHCHC).</text>
</comment>
<evidence type="ECO:0000256" key="7">
    <source>
        <dbReference type="HAMAP-Rule" id="MF_01659"/>
    </source>
</evidence>
<dbReference type="CDD" id="cd07037">
    <property type="entry name" value="TPP_PYR_MenD"/>
    <property type="match status" value="1"/>
</dbReference>
<evidence type="ECO:0000259" key="10">
    <source>
        <dbReference type="Pfam" id="PF02776"/>
    </source>
</evidence>
<name>A0AA42BNE7_9BACI</name>
<evidence type="ECO:0000256" key="2">
    <source>
        <dbReference type="ARBA" id="ARBA00022679"/>
    </source>
</evidence>
<comment type="cofactor">
    <cofactor evidence="7">
        <name>Mg(2+)</name>
        <dbReference type="ChEBI" id="CHEBI:18420"/>
    </cofactor>
    <cofactor evidence="7">
        <name>Mn(2+)</name>
        <dbReference type="ChEBI" id="CHEBI:29035"/>
    </cofactor>
</comment>
<evidence type="ECO:0000313" key="13">
    <source>
        <dbReference type="Proteomes" id="UP001156102"/>
    </source>
</evidence>
<dbReference type="PANTHER" id="PTHR42916">
    <property type="entry name" value="2-SUCCINYL-5-ENOLPYRUVYL-6-HYDROXY-3-CYCLOHEXENE-1-CARBOXYLATE SYNTHASE"/>
    <property type="match status" value="1"/>
</dbReference>
<evidence type="ECO:0000256" key="5">
    <source>
        <dbReference type="ARBA" id="ARBA00023052"/>
    </source>
</evidence>
<gene>
    <name evidence="7 12" type="primary">menD</name>
    <name evidence="12" type="ORF">NK662_03390</name>
</gene>
<dbReference type="Gene3D" id="3.40.50.1220">
    <property type="entry name" value="TPP-binding domain"/>
    <property type="match status" value="1"/>
</dbReference>
<evidence type="ECO:0000256" key="4">
    <source>
        <dbReference type="ARBA" id="ARBA00022842"/>
    </source>
</evidence>
<dbReference type="Pfam" id="PF16582">
    <property type="entry name" value="TPP_enzyme_M_2"/>
    <property type="match status" value="1"/>
</dbReference>
<keyword evidence="2 7" id="KW-0808">Transferase</keyword>
<dbReference type="EMBL" id="JANCLT010000001">
    <property type="protein sequence ID" value="MCP8967587.1"/>
    <property type="molecule type" value="Genomic_DNA"/>
</dbReference>
<evidence type="ECO:0000256" key="3">
    <source>
        <dbReference type="ARBA" id="ARBA00022723"/>
    </source>
</evidence>
<keyword evidence="6 7" id="KW-0464">Manganese</keyword>
<dbReference type="NCBIfam" id="TIGR00173">
    <property type="entry name" value="menD"/>
    <property type="match status" value="1"/>
</dbReference>
<feature type="domain" description="Thiamine pyrophosphate enzyme N-terminal TPP-binding" evidence="10">
    <location>
        <begin position="13"/>
        <end position="124"/>
    </location>
</feature>
<evidence type="ECO:0000256" key="1">
    <source>
        <dbReference type="ARBA" id="ARBA00022428"/>
    </source>
</evidence>
<dbReference type="InterPro" id="IPR032264">
    <property type="entry name" value="MenD_middle"/>
</dbReference>
<dbReference type="InterPro" id="IPR012001">
    <property type="entry name" value="Thiamin_PyroP_enz_TPP-bd_dom"/>
</dbReference>
<evidence type="ECO:0000259" key="9">
    <source>
        <dbReference type="Pfam" id="PF02775"/>
    </source>
</evidence>
<keyword evidence="13" id="KW-1185">Reference proteome</keyword>
<evidence type="ECO:0000259" key="11">
    <source>
        <dbReference type="Pfam" id="PF16582"/>
    </source>
</evidence>
<dbReference type="Pfam" id="PF02776">
    <property type="entry name" value="TPP_enzyme_N"/>
    <property type="match status" value="1"/>
</dbReference>
<comment type="subunit">
    <text evidence="7">Homodimer.</text>
</comment>
<dbReference type="RefSeq" id="WP_254757344.1">
    <property type="nucleotide sequence ID" value="NZ_JANCLT010000001.1"/>
</dbReference>
<dbReference type="InterPro" id="IPR004433">
    <property type="entry name" value="MenaQ_synth_MenD"/>
</dbReference>
<keyword evidence="4 7" id="KW-0460">Magnesium</keyword>
<dbReference type="GO" id="GO:0030145">
    <property type="term" value="F:manganese ion binding"/>
    <property type="evidence" value="ECO:0007669"/>
    <property type="project" value="UniProtKB-UniRule"/>
</dbReference>
<evidence type="ECO:0000256" key="6">
    <source>
        <dbReference type="ARBA" id="ARBA00023211"/>
    </source>
</evidence>
<dbReference type="Proteomes" id="UP001156102">
    <property type="component" value="Unassembled WGS sequence"/>
</dbReference>
<dbReference type="GO" id="GO:0000287">
    <property type="term" value="F:magnesium ion binding"/>
    <property type="evidence" value="ECO:0007669"/>
    <property type="project" value="UniProtKB-UniRule"/>
</dbReference>
<proteinExistence type="inferred from homology"/>
<keyword evidence="3 7" id="KW-0479">Metal-binding</keyword>
<dbReference type="AlphaFoldDB" id="A0AA42BNE7"/>
<feature type="coiled-coil region" evidence="8">
    <location>
        <begin position="361"/>
        <end position="388"/>
    </location>
</feature>
<dbReference type="GO" id="GO:0009234">
    <property type="term" value="P:menaquinone biosynthetic process"/>
    <property type="evidence" value="ECO:0007669"/>
    <property type="project" value="UniProtKB-UniRule"/>
</dbReference>
<comment type="pathway">
    <text evidence="7">Quinol/quinone metabolism; 1,4-dihydroxy-2-naphthoate biosynthesis; 1,4-dihydroxy-2-naphthoate from chorismate: step 2/7.</text>
</comment>
<sequence>MSYTEGLTYYLGAFADELVRLGIQDIVISPGSRSTPLALLFAEHEGMRTYLHVDERSAAFFALGIAKAKQQPVALLCTSGTAAANYMPAVSEAFHARVPLLVLTADRPHELRDVGAPQAMNQINLFGSFVKGFVEMAVPEASETLYRYVRTTAARAAALLQGAPHGPVHLNFPLREPLVPDFSLPNMWDGGRGVRTASYTAVRHGEAGMADSYLKELGSRLSGLERGLIVCGDLPKKGFAEAVAELAAASRYPILADPLSQVRSGPHDKEQVLDCYDTVLRHEQVKEWKPEVIIRFGAMPVSKALTQYMQKHADALHIVVDEGGSWRDPSHIVAEMVYAEEIAFCRALAGQLPKREESPWLQRWQHVNSTAKAELRQVEAKEEAFEGRVITEVAAALPEQAVLFVGNSMPIRDTDTFYFNTDKSMKVMANRGVNGIDGLVSTALGLSTAGQPLLAVLGDLSFYHDLNGLLAAKLHNLNATFVIVNNDGGGIFSFLPQYGEKKHFEYLFGTPLGLDYEHVVKMYGGSFRRVQAWEDFRAGIGDALAEQGLSVVEIHTDREHNLQAHRALWSRVMTAIDQHLEEQ</sequence>